<gene>
    <name evidence="2" type="ORF">C241_14968</name>
</gene>
<evidence type="ECO:0000256" key="1">
    <source>
        <dbReference type="SAM" id="Phobius"/>
    </source>
</evidence>
<keyword evidence="3" id="KW-1185">Reference proteome</keyword>
<evidence type="ECO:0000313" key="3">
    <source>
        <dbReference type="Proteomes" id="UP000017668"/>
    </source>
</evidence>
<sequence>MAVEALSGTWVLVGIAGLVIWLFGGVLNAVSYSSPPRPSGGYSSVVMSALFVAGGVLELVMIVGILTESLSS</sequence>
<keyword evidence="1" id="KW-1133">Transmembrane helix</keyword>
<name>A0ABN0HKF9_RHILU</name>
<dbReference type="RefSeq" id="WP_006699015.1">
    <property type="nucleotide sequence ID" value="NZ_AMQQ01000021.1"/>
</dbReference>
<feature type="transmembrane region" description="Helical" evidence="1">
    <location>
        <begin position="42"/>
        <end position="66"/>
    </location>
</feature>
<keyword evidence="1" id="KW-0472">Membrane</keyword>
<reference evidence="2 3" key="1">
    <citation type="journal article" date="2013" name="Genome Announc.">
        <title>Genome Sequence of Rhizobium lupini HPC(L) Isolated from Saline Desert Soil, Kutch (Gujarat).</title>
        <authorList>
            <person name="Agarwal L."/>
            <person name="Purohit H.J."/>
        </authorList>
    </citation>
    <scope>NUCLEOTIDE SEQUENCE [LARGE SCALE GENOMIC DNA]</scope>
    <source>
        <strain evidence="3">HPC(L)</strain>
    </source>
</reference>
<dbReference type="Proteomes" id="UP000017668">
    <property type="component" value="Unassembled WGS sequence"/>
</dbReference>
<proteinExistence type="predicted"/>
<protein>
    <recommendedName>
        <fullName evidence="4">NADH dehydrogenase subunit 6</fullName>
    </recommendedName>
</protein>
<dbReference type="EMBL" id="AMQQ01000021">
    <property type="protein sequence ID" value="EKJ95072.1"/>
    <property type="molecule type" value="Genomic_DNA"/>
</dbReference>
<keyword evidence="1" id="KW-0812">Transmembrane</keyword>
<organism evidence="2 3">
    <name type="scientific">Bradyrhizobium lupini HPC(L)</name>
    <dbReference type="NCBI Taxonomy" id="1229491"/>
    <lineage>
        <taxon>Bacteria</taxon>
        <taxon>Pseudomonadati</taxon>
        <taxon>Pseudomonadota</taxon>
        <taxon>Alphaproteobacteria</taxon>
        <taxon>Hyphomicrobiales</taxon>
        <taxon>Nitrobacteraceae</taxon>
        <taxon>Bradyrhizobium</taxon>
    </lineage>
</organism>
<feature type="transmembrane region" description="Helical" evidence="1">
    <location>
        <begin position="6"/>
        <end position="30"/>
    </location>
</feature>
<comment type="caution">
    <text evidence="2">The sequence shown here is derived from an EMBL/GenBank/DDBJ whole genome shotgun (WGS) entry which is preliminary data.</text>
</comment>
<evidence type="ECO:0008006" key="4">
    <source>
        <dbReference type="Google" id="ProtNLM"/>
    </source>
</evidence>
<accession>A0ABN0HKF9</accession>
<evidence type="ECO:0000313" key="2">
    <source>
        <dbReference type="EMBL" id="EKJ95072.1"/>
    </source>
</evidence>